<name>A0A0A9CIV6_ARUDO</name>
<evidence type="ECO:0000313" key="1">
    <source>
        <dbReference type="EMBL" id="JAD73325.1"/>
    </source>
</evidence>
<protein>
    <submittedName>
        <fullName evidence="1">Uncharacterized protein</fullName>
    </submittedName>
</protein>
<reference evidence="1" key="2">
    <citation type="journal article" date="2015" name="Data Brief">
        <title>Shoot transcriptome of the giant reed, Arundo donax.</title>
        <authorList>
            <person name="Barrero R.A."/>
            <person name="Guerrero F.D."/>
            <person name="Moolhuijzen P."/>
            <person name="Goolsby J.A."/>
            <person name="Tidwell J."/>
            <person name="Bellgard S.E."/>
            <person name="Bellgard M.I."/>
        </authorList>
    </citation>
    <scope>NUCLEOTIDE SEQUENCE</scope>
    <source>
        <tissue evidence="1">Shoot tissue taken approximately 20 cm above the soil surface</tissue>
    </source>
</reference>
<reference evidence="1" key="1">
    <citation type="submission" date="2014-09" db="EMBL/GenBank/DDBJ databases">
        <authorList>
            <person name="Magalhaes I.L.F."/>
            <person name="Oliveira U."/>
            <person name="Santos F.R."/>
            <person name="Vidigal T.H.D.A."/>
            <person name="Brescovit A.D."/>
            <person name="Santos A.J."/>
        </authorList>
    </citation>
    <scope>NUCLEOTIDE SEQUENCE</scope>
    <source>
        <tissue evidence="1">Shoot tissue taken approximately 20 cm above the soil surface</tissue>
    </source>
</reference>
<dbReference type="AlphaFoldDB" id="A0A0A9CIV6"/>
<accession>A0A0A9CIV6</accession>
<proteinExistence type="predicted"/>
<organism evidence="1">
    <name type="scientific">Arundo donax</name>
    <name type="common">Giant reed</name>
    <name type="synonym">Donax arundinaceus</name>
    <dbReference type="NCBI Taxonomy" id="35708"/>
    <lineage>
        <taxon>Eukaryota</taxon>
        <taxon>Viridiplantae</taxon>
        <taxon>Streptophyta</taxon>
        <taxon>Embryophyta</taxon>
        <taxon>Tracheophyta</taxon>
        <taxon>Spermatophyta</taxon>
        <taxon>Magnoliopsida</taxon>
        <taxon>Liliopsida</taxon>
        <taxon>Poales</taxon>
        <taxon>Poaceae</taxon>
        <taxon>PACMAD clade</taxon>
        <taxon>Arundinoideae</taxon>
        <taxon>Arundineae</taxon>
        <taxon>Arundo</taxon>
    </lineage>
</organism>
<dbReference type="EMBL" id="GBRH01224570">
    <property type="protein sequence ID" value="JAD73325.1"/>
    <property type="molecule type" value="Transcribed_RNA"/>
</dbReference>
<sequence>MLAFGSLIILQKFLQQCNNFCLLFRQASI</sequence>